<dbReference type="PANTHER" id="PTHR28154">
    <property type="entry name" value="CELL WALL SYNTHESIS PROTEIN KNH1-RELATED"/>
    <property type="match status" value="1"/>
</dbReference>
<reference evidence="8 9" key="1">
    <citation type="submission" date="2020-07" db="EMBL/GenBank/DDBJ databases">
        <title>The yeast mating-type switching endonuclease HO is a domesticated member of an unorthodox homing genetic element family.</title>
        <authorList>
            <person name="Coughlan A.Y."/>
            <person name="Lombardi L."/>
            <person name="Braun-Galleani S."/>
            <person name="Martos A.R."/>
            <person name="Galeote V."/>
            <person name="Bigey F."/>
            <person name="Dequin S."/>
            <person name="Byrne K.P."/>
            <person name="Wolfe K.H."/>
        </authorList>
    </citation>
    <scope>NUCLEOTIDE SEQUENCE [LARGE SCALE GENOMIC DNA]</scope>
    <source>
        <strain evidence="8 9">NRRL Y-6702</strain>
    </source>
</reference>
<feature type="compositionally biased region" description="Low complexity" evidence="4">
    <location>
        <begin position="280"/>
        <end position="292"/>
    </location>
</feature>
<evidence type="ECO:0000259" key="6">
    <source>
        <dbReference type="Pfam" id="PF05390"/>
    </source>
</evidence>
<sequence length="292" mass="31998">MMLSFVRLAFLFSLLGAVLGDVTVVSPERGQTFSGSSGTVSITVEWMDNGAYPPTNRITSYDFTLNYGPNDNIDAVGPIRRRVAASDVTRSSNNVYSYTVSFRSDFCGNGQYYIQVFSAVDGSRDSYTINYSPRFRLTSMQGSTTFTYTDTTQPGGQTRAYTNTQTSSASIDTRSFTVPYPMQTGISRFAPMQLQPATRMTATTWTRRFTSSAVTYYSTFRTTLDQVTTITPGWSYTLPSGFNRASPALYPSQNGGGYDPKEKQSLSTRKINQPNRNGGSSSSSDTSSSSNS</sequence>
<dbReference type="Pfam" id="PF05390">
    <property type="entry name" value="Kre9_KNH1_C"/>
    <property type="match status" value="1"/>
</dbReference>
<evidence type="ECO:0000256" key="2">
    <source>
        <dbReference type="ARBA" id="ARBA00006816"/>
    </source>
</evidence>
<comment type="function">
    <text evidence="1">Involved in cell wall beta(1-&gt;6) glucan synthesis.</text>
</comment>
<evidence type="ECO:0000256" key="5">
    <source>
        <dbReference type="SAM" id="SignalP"/>
    </source>
</evidence>
<gene>
    <name evidence="8" type="ORF">HG535_0H03550</name>
</gene>
<dbReference type="RefSeq" id="XP_037146753.1">
    <property type="nucleotide sequence ID" value="XM_037290858.1"/>
</dbReference>
<dbReference type="GO" id="GO:0006078">
    <property type="term" value="P:(1-&gt;6)-beta-D-glucan biosynthetic process"/>
    <property type="evidence" value="ECO:0007669"/>
    <property type="project" value="InterPro"/>
</dbReference>
<evidence type="ECO:0000256" key="1">
    <source>
        <dbReference type="ARBA" id="ARBA00004010"/>
    </source>
</evidence>
<dbReference type="OrthoDB" id="2432613at2759"/>
<dbReference type="GeneID" id="59238831"/>
<evidence type="ECO:0000256" key="4">
    <source>
        <dbReference type="SAM" id="MobiDB-lite"/>
    </source>
</evidence>
<feature type="chain" id="PRO_5028903792" evidence="5">
    <location>
        <begin position="21"/>
        <end position="292"/>
    </location>
</feature>
<evidence type="ECO:0000313" key="8">
    <source>
        <dbReference type="EMBL" id="QLG75028.1"/>
    </source>
</evidence>
<dbReference type="KEGG" id="zmk:HG535_0H03550"/>
<accession>A0A7H9B8E3</accession>
<dbReference type="GO" id="GO:0031505">
    <property type="term" value="P:fungal-type cell wall organization"/>
    <property type="evidence" value="ECO:0007669"/>
    <property type="project" value="TreeGrafter"/>
</dbReference>
<dbReference type="Pfam" id="PF10342">
    <property type="entry name" value="Kre9_KNH"/>
    <property type="match status" value="1"/>
</dbReference>
<feature type="domain" description="Yeast cell wall synthesis Kre9/Knh1-like N-terminal" evidence="7">
    <location>
        <begin position="26"/>
        <end position="136"/>
    </location>
</feature>
<proteinExistence type="inferred from homology"/>
<keyword evidence="3 5" id="KW-0732">Signal</keyword>
<protein>
    <submittedName>
        <fullName evidence="8">Uncharacterized protein</fullName>
    </submittedName>
</protein>
<comment type="similarity">
    <text evidence="2">Belongs to the KRE9/KNH1 family.</text>
</comment>
<dbReference type="InterPro" id="IPR018466">
    <property type="entry name" value="Kre9/Knh1-like_N"/>
</dbReference>
<feature type="region of interest" description="Disordered" evidence="4">
    <location>
        <begin position="247"/>
        <end position="292"/>
    </location>
</feature>
<dbReference type="PANTHER" id="PTHR28154:SF1">
    <property type="entry name" value="CELL WALL SYNTHESIS PROTEIN KNH1-RELATED"/>
    <property type="match status" value="1"/>
</dbReference>
<dbReference type="GO" id="GO:0005576">
    <property type="term" value="C:extracellular region"/>
    <property type="evidence" value="ECO:0007669"/>
    <property type="project" value="TreeGrafter"/>
</dbReference>
<dbReference type="AlphaFoldDB" id="A0A7H9B8E3"/>
<dbReference type="InterPro" id="IPR008659">
    <property type="entry name" value="Kre9/Knh1_C"/>
</dbReference>
<dbReference type="EMBL" id="CP058611">
    <property type="protein sequence ID" value="QLG75028.1"/>
    <property type="molecule type" value="Genomic_DNA"/>
</dbReference>
<dbReference type="Proteomes" id="UP000509704">
    <property type="component" value="Chromosome 8"/>
</dbReference>
<feature type="signal peptide" evidence="5">
    <location>
        <begin position="1"/>
        <end position="20"/>
    </location>
</feature>
<keyword evidence="9" id="KW-1185">Reference proteome</keyword>
<evidence type="ECO:0000313" key="9">
    <source>
        <dbReference type="Proteomes" id="UP000509704"/>
    </source>
</evidence>
<evidence type="ECO:0000256" key="3">
    <source>
        <dbReference type="ARBA" id="ARBA00022729"/>
    </source>
</evidence>
<organism evidence="8 9">
    <name type="scientific">Zygotorulaspora mrakii</name>
    <name type="common">Zygosaccharomyces mrakii</name>
    <dbReference type="NCBI Taxonomy" id="42260"/>
    <lineage>
        <taxon>Eukaryota</taxon>
        <taxon>Fungi</taxon>
        <taxon>Dikarya</taxon>
        <taxon>Ascomycota</taxon>
        <taxon>Saccharomycotina</taxon>
        <taxon>Saccharomycetes</taxon>
        <taxon>Saccharomycetales</taxon>
        <taxon>Saccharomycetaceae</taxon>
        <taxon>Zygotorulaspora</taxon>
    </lineage>
</organism>
<dbReference type="InterPro" id="IPR045328">
    <property type="entry name" value="Kre9/Knh1"/>
</dbReference>
<name>A0A7H9B8E3_ZYGMR</name>
<feature type="domain" description="Yeast cell wall synthesis Kre9/Knh1 C-terminal" evidence="6">
    <location>
        <begin position="172"/>
        <end position="272"/>
    </location>
</feature>
<evidence type="ECO:0000259" key="7">
    <source>
        <dbReference type="Pfam" id="PF10342"/>
    </source>
</evidence>
<feature type="compositionally biased region" description="Polar residues" evidence="4">
    <location>
        <begin position="265"/>
        <end position="279"/>
    </location>
</feature>
<dbReference type="GO" id="GO:0042546">
    <property type="term" value="P:cell wall biogenesis"/>
    <property type="evidence" value="ECO:0007669"/>
    <property type="project" value="InterPro"/>
</dbReference>